<organism evidence="2 3">
    <name type="scientific">Melipona bicolor</name>
    <dbReference type="NCBI Taxonomy" id="60889"/>
    <lineage>
        <taxon>Eukaryota</taxon>
        <taxon>Metazoa</taxon>
        <taxon>Ecdysozoa</taxon>
        <taxon>Arthropoda</taxon>
        <taxon>Hexapoda</taxon>
        <taxon>Insecta</taxon>
        <taxon>Pterygota</taxon>
        <taxon>Neoptera</taxon>
        <taxon>Endopterygota</taxon>
        <taxon>Hymenoptera</taxon>
        <taxon>Apocrita</taxon>
        <taxon>Aculeata</taxon>
        <taxon>Apoidea</taxon>
        <taxon>Anthophila</taxon>
        <taxon>Apidae</taxon>
        <taxon>Melipona</taxon>
    </lineage>
</organism>
<feature type="region of interest" description="Disordered" evidence="1">
    <location>
        <begin position="36"/>
        <end position="65"/>
    </location>
</feature>
<dbReference type="EMBL" id="JAHYIQ010000001">
    <property type="protein sequence ID" value="KAK1136990.1"/>
    <property type="molecule type" value="Genomic_DNA"/>
</dbReference>
<reference evidence="2" key="1">
    <citation type="submission" date="2021-10" db="EMBL/GenBank/DDBJ databases">
        <title>Melipona bicolor Genome sequencing and assembly.</title>
        <authorList>
            <person name="Araujo N.S."/>
            <person name="Arias M.C."/>
        </authorList>
    </citation>
    <scope>NUCLEOTIDE SEQUENCE</scope>
    <source>
        <strain evidence="2">USP_2M_L1-L4_2017</strain>
        <tissue evidence="2">Whole body</tissue>
    </source>
</reference>
<dbReference type="Proteomes" id="UP001177670">
    <property type="component" value="Unassembled WGS sequence"/>
</dbReference>
<gene>
    <name evidence="2" type="ORF">K0M31_001518</name>
</gene>
<name>A0AA40GGV0_9HYME</name>
<sequence>MPRREHSGIIETTVNFEKEPKMGRDHEDDPVAEFLPMSIEHERKDKTTGADGRYGRWTNREKEKR</sequence>
<keyword evidence="3" id="KW-1185">Reference proteome</keyword>
<proteinExistence type="predicted"/>
<evidence type="ECO:0000313" key="3">
    <source>
        <dbReference type="Proteomes" id="UP001177670"/>
    </source>
</evidence>
<protein>
    <submittedName>
        <fullName evidence="2">Uncharacterized protein</fullName>
    </submittedName>
</protein>
<evidence type="ECO:0000256" key="1">
    <source>
        <dbReference type="SAM" id="MobiDB-lite"/>
    </source>
</evidence>
<dbReference type="AlphaFoldDB" id="A0AA40GGV0"/>
<evidence type="ECO:0000313" key="2">
    <source>
        <dbReference type="EMBL" id="KAK1136990.1"/>
    </source>
</evidence>
<feature type="compositionally biased region" description="Basic and acidic residues" evidence="1">
    <location>
        <begin position="39"/>
        <end position="48"/>
    </location>
</feature>
<accession>A0AA40GGV0</accession>
<comment type="caution">
    <text evidence="2">The sequence shown here is derived from an EMBL/GenBank/DDBJ whole genome shotgun (WGS) entry which is preliminary data.</text>
</comment>